<keyword evidence="8" id="KW-1185">Reference proteome</keyword>
<dbReference type="AlphaFoldDB" id="A0AA88W1I0"/>
<feature type="compositionally biased region" description="Basic and acidic residues" evidence="5">
    <location>
        <begin position="83"/>
        <end position="151"/>
    </location>
</feature>
<name>A0AA88W1I0_9ASTE</name>
<dbReference type="GO" id="GO:0008380">
    <property type="term" value="P:RNA splicing"/>
    <property type="evidence" value="ECO:0007669"/>
    <property type="project" value="UniProtKB-KW"/>
</dbReference>
<sequence length="958" mass="107313">MSRSSRQKEKYGNNEEKYQDKYNEGTAARTRPFSFDDIMLNRVNKKQSEDVKPVPEGSRNRSDKDIVERVSNHVKSDRHRHRDSVPADVKKASDDLEKVSSRKKEDSSSRREGKLVKGNEKVSRDLERKLKATPDRSYSGDKAKGGKADGRAHRKRKNEEWSSDNPDNEHEKRHSRDLVARERHADRSRGKYDKESKRKIQNDDDERTRDRNYGKKQDLETAERKGKKESSQLPQEDSRSKRRRSRSREHDKDRARKSISLSPRQHKRTSYDVHEHGELPSHSSKGRSGRIHSDVERKISINGSSSDYRRNGDSARRLGGYSPRKRRTEAAIKTPSPTNRSPEKRSATWDLPPIRTESKSTGSVPYNFQSANQTVSSTKQDLSSKIAVTSSTPKPVVGVLSAAPPLKINASVDSVQLTQATRPMRRVYIENLPASATEEAVMECLNSFLLSSGVNHVQATQPCISCIINKEKGQALVEFLTPEDASAALSFDGRSFFGSNINIRRPKDYVEVTVYVTKIMTNMRFYVLSVVLLEDAGKQFSQLMVAHRSLLEKENHVVVMMVMKLTPKLRRFSGVVANFAVFADFKTGVPEKSVAATNSVSDIVKDSPHKIFIGGISKVISSQMLMEIASAFGPLKAYHYEFNADLDEPYAFIEFVDQAVTSKACAGLNGIRLGGKVLTVVQTIYDGLPVENIGDPPFYEIPEHAKPLLQSPTQVLKLKNVLDLHSLSSLSEPELEEILEDIRLECARSEPSSNAAEPEIVHKGAEGSSSSDGRSEPLSSARQDDEADVAVESNSNCNDKLVDNLVKEETCEVAPLDDPSIEEKRNAIGRDLSLPMKAEVDQLKCDDHKVADILQMGDLPMEDSSSFEIQLKSEEEIGKFSDSKNLVKMESDGLENCGNKGQSMNLEDIFDPGCVLVEFKRVEASSNAAHCLHGRLFDNRDVTVEYVARELYKARFPK</sequence>
<organism evidence="7 8">
    <name type="scientific">Escallonia herrerae</name>
    <dbReference type="NCBI Taxonomy" id="1293975"/>
    <lineage>
        <taxon>Eukaryota</taxon>
        <taxon>Viridiplantae</taxon>
        <taxon>Streptophyta</taxon>
        <taxon>Embryophyta</taxon>
        <taxon>Tracheophyta</taxon>
        <taxon>Spermatophyta</taxon>
        <taxon>Magnoliopsida</taxon>
        <taxon>eudicotyledons</taxon>
        <taxon>Gunneridae</taxon>
        <taxon>Pentapetalae</taxon>
        <taxon>asterids</taxon>
        <taxon>campanulids</taxon>
        <taxon>Escalloniales</taxon>
        <taxon>Escalloniaceae</taxon>
        <taxon>Escallonia</taxon>
    </lineage>
</organism>
<evidence type="ECO:0000313" key="7">
    <source>
        <dbReference type="EMBL" id="KAK3017539.1"/>
    </source>
</evidence>
<reference evidence="7" key="1">
    <citation type="submission" date="2022-12" db="EMBL/GenBank/DDBJ databases">
        <title>Draft genome assemblies for two species of Escallonia (Escalloniales).</title>
        <authorList>
            <person name="Chanderbali A."/>
            <person name="Dervinis C."/>
            <person name="Anghel I."/>
            <person name="Soltis D."/>
            <person name="Soltis P."/>
            <person name="Zapata F."/>
        </authorList>
    </citation>
    <scope>NUCLEOTIDE SEQUENCE</scope>
    <source>
        <strain evidence="7">UCBG64.0493</strain>
        <tissue evidence="7">Leaf</tissue>
    </source>
</reference>
<dbReference type="PANTHER" id="PTHR23139">
    <property type="entry name" value="RNA-BINDING PROTEIN"/>
    <property type="match status" value="1"/>
</dbReference>
<comment type="caution">
    <text evidence="7">The sequence shown here is derived from an EMBL/GenBank/DDBJ whole genome shotgun (WGS) entry which is preliminary data.</text>
</comment>
<feature type="compositionally biased region" description="Basic and acidic residues" evidence="5">
    <location>
        <begin position="1"/>
        <end position="23"/>
    </location>
</feature>
<feature type="region of interest" description="Disordered" evidence="5">
    <location>
        <begin position="1"/>
        <end position="366"/>
    </location>
</feature>
<dbReference type="PROSITE" id="PS50102">
    <property type="entry name" value="RRM"/>
    <property type="match status" value="2"/>
</dbReference>
<keyword evidence="2 4" id="KW-0694">RNA-binding</keyword>
<evidence type="ECO:0000256" key="2">
    <source>
        <dbReference type="ARBA" id="ARBA00022884"/>
    </source>
</evidence>
<evidence type="ECO:0000259" key="6">
    <source>
        <dbReference type="PROSITE" id="PS50102"/>
    </source>
</evidence>
<dbReference type="Pfam" id="PF00076">
    <property type="entry name" value="RRM_1"/>
    <property type="match status" value="1"/>
</dbReference>
<keyword evidence="1" id="KW-0507">mRNA processing</keyword>
<accession>A0AA88W1I0</accession>
<dbReference type="GO" id="GO:0003723">
    <property type="term" value="F:RNA binding"/>
    <property type="evidence" value="ECO:0007669"/>
    <property type="project" value="UniProtKB-UniRule"/>
</dbReference>
<feature type="compositionally biased region" description="Basic and acidic residues" evidence="5">
    <location>
        <begin position="269"/>
        <end position="279"/>
    </location>
</feature>
<dbReference type="Proteomes" id="UP001188597">
    <property type="component" value="Unassembled WGS sequence"/>
</dbReference>
<proteinExistence type="predicted"/>
<feature type="region of interest" description="Disordered" evidence="5">
    <location>
        <begin position="749"/>
        <end position="795"/>
    </location>
</feature>
<dbReference type="InterPro" id="IPR012677">
    <property type="entry name" value="Nucleotide-bd_a/b_plait_sf"/>
</dbReference>
<evidence type="ECO:0000256" key="3">
    <source>
        <dbReference type="ARBA" id="ARBA00023187"/>
    </source>
</evidence>
<feature type="compositionally biased region" description="Basic and acidic residues" evidence="5">
    <location>
        <begin position="307"/>
        <end position="316"/>
    </location>
</feature>
<dbReference type="SUPFAM" id="SSF54928">
    <property type="entry name" value="RNA-binding domain, RBD"/>
    <property type="match status" value="2"/>
</dbReference>
<dbReference type="FunFam" id="3.30.70.330:FF:000879">
    <property type="entry name" value="Splicing factor U2af large subunit A"/>
    <property type="match status" value="1"/>
</dbReference>
<feature type="compositionally biased region" description="Basic and acidic residues" evidence="5">
    <location>
        <begin position="46"/>
        <end position="75"/>
    </location>
</feature>
<evidence type="ECO:0000313" key="8">
    <source>
        <dbReference type="Proteomes" id="UP001188597"/>
    </source>
</evidence>
<feature type="domain" description="RRM" evidence="6">
    <location>
        <begin position="609"/>
        <end position="680"/>
    </location>
</feature>
<dbReference type="InterPro" id="IPR000504">
    <property type="entry name" value="RRM_dom"/>
</dbReference>
<evidence type="ECO:0000256" key="1">
    <source>
        <dbReference type="ARBA" id="ARBA00022664"/>
    </source>
</evidence>
<feature type="compositionally biased region" description="Basic and acidic residues" evidence="5">
    <location>
        <begin position="167"/>
        <end position="230"/>
    </location>
</feature>
<dbReference type="SMART" id="SM00360">
    <property type="entry name" value="RRM"/>
    <property type="match status" value="2"/>
</dbReference>
<evidence type="ECO:0000256" key="5">
    <source>
        <dbReference type="SAM" id="MobiDB-lite"/>
    </source>
</evidence>
<gene>
    <name evidence="7" type="ORF">RJ639_007411</name>
</gene>
<feature type="domain" description="RRM" evidence="6">
    <location>
        <begin position="425"/>
        <end position="508"/>
    </location>
</feature>
<dbReference type="GO" id="GO:0006397">
    <property type="term" value="P:mRNA processing"/>
    <property type="evidence" value="ECO:0007669"/>
    <property type="project" value="UniProtKB-KW"/>
</dbReference>
<evidence type="ECO:0000256" key="4">
    <source>
        <dbReference type="PROSITE-ProRule" id="PRU00176"/>
    </source>
</evidence>
<dbReference type="InterPro" id="IPR035979">
    <property type="entry name" value="RBD_domain_sf"/>
</dbReference>
<dbReference type="EMBL" id="JAVXUP010000995">
    <property type="protein sequence ID" value="KAK3017539.1"/>
    <property type="molecule type" value="Genomic_DNA"/>
</dbReference>
<dbReference type="Gene3D" id="3.30.70.330">
    <property type="match status" value="4"/>
</dbReference>
<protein>
    <recommendedName>
        <fullName evidence="6">RRM domain-containing protein</fullName>
    </recommendedName>
</protein>
<feature type="compositionally biased region" description="Polar residues" evidence="5">
    <location>
        <begin position="767"/>
        <end position="781"/>
    </location>
</feature>
<keyword evidence="3" id="KW-0508">mRNA splicing</keyword>